<dbReference type="PANTHER" id="PTHR32309">
    <property type="entry name" value="TYROSINE-PROTEIN KINASE"/>
    <property type="match status" value="1"/>
</dbReference>
<keyword evidence="3" id="KW-0472">Membrane</keyword>
<dbReference type="GO" id="GO:0005886">
    <property type="term" value="C:plasma membrane"/>
    <property type="evidence" value="ECO:0007669"/>
    <property type="project" value="TreeGrafter"/>
</dbReference>
<keyword evidence="3" id="KW-1133">Transmembrane helix</keyword>
<protein>
    <submittedName>
        <fullName evidence="4">RB104</fullName>
    </submittedName>
</protein>
<dbReference type="PANTHER" id="PTHR32309:SF13">
    <property type="entry name" value="FERRIC ENTEROBACTIN TRANSPORT PROTEIN FEPE"/>
    <property type="match status" value="1"/>
</dbReference>
<keyword evidence="3" id="KW-0812">Transmembrane</keyword>
<evidence type="ECO:0000256" key="1">
    <source>
        <dbReference type="SAM" id="Coils"/>
    </source>
</evidence>
<evidence type="ECO:0000256" key="3">
    <source>
        <dbReference type="SAM" id="Phobius"/>
    </source>
</evidence>
<dbReference type="GO" id="GO:0004713">
    <property type="term" value="F:protein tyrosine kinase activity"/>
    <property type="evidence" value="ECO:0007669"/>
    <property type="project" value="TreeGrafter"/>
</dbReference>
<feature type="region of interest" description="Disordered" evidence="2">
    <location>
        <begin position="298"/>
        <end position="353"/>
    </location>
</feature>
<feature type="compositionally biased region" description="Basic and acidic residues" evidence="2">
    <location>
        <begin position="197"/>
        <end position="211"/>
    </location>
</feature>
<feature type="compositionally biased region" description="Basic and acidic residues" evidence="2">
    <location>
        <begin position="233"/>
        <end position="243"/>
    </location>
</feature>
<feature type="coiled-coil region" evidence="1">
    <location>
        <begin position="572"/>
        <end position="657"/>
    </location>
</feature>
<evidence type="ECO:0000313" key="4">
    <source>
        <dbReference type="EMBL" id="AAN05125.1"/>
    </source>
</evidence>
<sequence>MIAPHQNQPQCQQDQRQQDDIERFDIGRRIGRIDPGTEQADDMDQGIVPDQVLRLGGEILVDVDHPRGEKQRPVQDAPSGVPERKQVDQHTVRRPDAQSEYHGKPDRLDHGNRVNDRMGVFDGQNPANENGADKNLGDTVEDETRQDRVDPGDGRVFQERGRERNGPGGHVGQAGIKREGQIAACVEQKKTGAQRRGAHDQREPQRQKQDGGQRLQDGPDIAPGGAPVSRRHLSQDQRADRTQTGEASMMSDLGDLGRGHGGLLRRRKRGGGGHEASGEYCVVIRRRAGDTLSKMGMTKKTANAPGQADMKQDQVGLSEATASGQDTPAQGKADAEENGPRGGGPGKGGGLGPIKAQKLREQVRAAEAMTRHLQRQLDEQPAYPVARPATLKRRHWGILVSFVICVLLPLVLVVYYLWAIAEDQYVSTSGFVVRSQDATAASEALGGLAQLVGDGTASDSDVLYAFIQSQEIVEVVEREVGLRAHFSAHWPGDWAFALWPDATLEDLTDYWQRILGISYESGSGLMEVEASAYDPETAQAITRAIIAASQDRINALNEQARDDAMRYARADLDDAVAQLKAAREALTQFRTRTRILDPQADIQGRMGVMHNLQQQLAEALVEYDLLRGSLNSDDPRLKTAEKTIDVIRERIDIERQTFASDNTETGGLGENYPSLISEYERLTVDQQYAEQVYRASLATLEVARDEATRQSRYLATYIKPTLPESSQYPDRPVMAGIAGLLLLLVWSIFVLVYYSIRDRS</sequence>
<proteinExistence type="predicted"/>
<organism evidence="4">
    <name type="scientific">Ruegeria sp. PR1b</name>
    <dbReference type="NCBI Taxonomy" id="185588"/>
    <lineage>
        <taxon>Bacteria</taxon>
        <taxon>Pseudomonadati</taxon>
        <taxon>Pseudomonadota</taxon>
        <taxon>Alphaproteobacteria</taxon>
        <taxon>Rhodobacterales</taxon>
        <taxon>Roseobacteraceae</taxon>
        <taxon>Ruegeria</taxon>
    </lineage>
</organism>
<feature type="compositionally biased region" description="Basic and acidic residues" evidence="2">
    <location>
        <begin position="82"/>
        <end position="116"/>
    </location>
</feature>
<geneLocation type="plasmid" evidence="4">
    <name>pSD20</name>
</geneLocation>
<dbReference type="AlphaFoldDB" id="Q8KWD8"/>
<dbReference type="EMBL" id="AF416330">
    <property type="protein sequence ID" value="AAN05125.1"/>
    <property type="molecule type" value="Genomic_DNA"/>
</dbReference>
<keyword evidence="1" id="KW-0175">Coiled coil</keyword>
<name>Q8KWD8_9RHOB</name>
<feature type="compositionally biased region" description="Basic and acidic residues" evidence="2">
    <location>
        <begin position="131"/>
        <end position="165"/>
    </location>
</feature>
<feature type="transmembrane region" description="Helical" evidence="3">
    <location>
        <begin position="396"/>
        <end position="418"/>
    </location>
</feature>
<feature type="compositionally biased region" description="Low complexity" evidence="2">
    <location>
        <begin position="1"/>
        <end position="15"/>
    </location>
</feature>
<reference evidence="4" key="1">
    <citation type="journal article" date="2003" name="Plasmid">
        <title>Nucleotide sequence based characterizations of two cryptic plasmids from the marine bacterium Ruegeria isolate PR1b.</title>
        <authorList>
            <person name="Zhong Z."/>
            <person name="Caspi R."/>
            <person name="Helinski D."/>
            <person name="Knauf V."/>
            <person name="Sykes S."/>
            <person name="O'Byrne C."/>
            <person name="Shea T.P."/>
            <person name="Wilkinson J.E."/>
            <person name="DeLoughery C."/>
            <person name="Toukdarian A."/>
        </authorList>
    </citation>
    <scope>NUCLEOTIDE SEQUENCE</scope>
    <source>
        <strain evidence="4">PR1b</strain>
        <plasmid evidence="4">pSD20</plasmid>
    </source>
</reference>
<evidence type="ECO:0000256" key="2">
    <source>
        <dbReference type="SAM" id="MobiDB-lite"/>
    </source>
</evidence>
<feature type="region of interest" description="Disordered" evidence="2">
    <location>
        <begin position="1"/>
        <end position="276"/>
    </location>
</feature>
<dbReference type="InterPro" id="IPR050445">
    <property type="entry name" value="Bact_polysacc_biosynth/exp"/>
</dbReference>
<feature type="transmembrane region" description="Helical" evidence="3">
    <location>
        <begin position="733"/>
        <end position="756"/>
    </location>
</feature>
<feature type="compositionally biased region" description="Basic and acidic residues" evidence="2">
    <location>
        <begin position="62"/>
        <end position="73"/>
    </location>
</feature>
<keyword evidence="4" id="KW-0614">Plasmid</keyword>
<feature type="compositionally biased region" description="Basic and acidic residues" evidence="2">
    <location>
        <begin position="16"/>
        <end position="32"/>
    </location>
</feature>
<accession>Q8KWD8</accession>
<feature type="compositionally biased region" description="Gly residues" evidence="2">
    <location>
        <begin position="340"/>
        <end position="352"/>
    </location>
</feature>